<evidence type="ECO:0000256" key="2">
    <source>
        <dbReference type="ARBA" id="ARBA00022512"/>
    </source>
</evidence>
<keyword evidence="2" id="KW-0134">Cell wall</keyword>
<sequence>MATSLPYSHVDSDLRVLAAQAEGSVAEPSVASMGPLLCLDSSGSNVLGVNCGHGHDLLFVWFPILSDFIGMPHRQFLKNKWITITIFGAHLKSIIDFHLFADDGPGLLEMNIKPKSKNIWIDCCSLCDYDDGLIDITRESTDSKLFLGVTLRSMIKRCSLEQILLMLVQMYSSNQSPLLFR</sequence>
<dbReference type="Gene3D" id="2.160.20.10">
    <property type="entry name" value="Single-stranded right-handed beta-helix, Pectin lyase-like"/>
    <property type="match status" value="1"/>
</dbReference>
<evidence type="ECO:0000256" key="1">
    <source>
        <dbReference type="ARBA" id="ARBA00004191"/>
    </source>
</evidence>
<evidence type="ECO:0000313" key="4">
    <source>
        <dbReference type="Proteomes" id="UP000326939"/>
    </source>
</evidence>
<dbReference type="AlphaFoldDB" id="A0A5N5MD81"/>
<reference evidence="4" key="1">
    <citation type="journal article" date="2019" name="Gigascience">
        <title>De novo genome assembly of the endangered Acer yangbiense, a plant species with extremely small populations endemic to Yunnan Province, China.</title>
        <authorList>
            <person name="Yang J."/>
            <person name="Wariss H.M."/>
            <person name="Tao L."/>
            <person name="Zhang R."/>
            <person name="Yun Q."/>
            <person name="Hollingsworth P."/>
            <person name="Dao Z."/>
            <person name="Luo G."/>
            <person name="Guo H."/>
            <person name="Ma Y."/>
            <person name="Sun W."/>
        </authorList>
    </citation>
    <scope>NUCLEOTIDE SEQUENCE [LARGE SCALE GENOMIC DNA]</scope>
    <source>
        <strain evidence="4">cv. br00</strain>
    </source>
</reference>
<gene>
    <name evidence="3" type="ORF">DKX38_010329</name>
</gene>
<keyword evidence="2" id="KW-0964">Secreted</keyword>
<accession>A0A5N5MD81</accession>
<keyword evidence="4" id="KW-1185">Reference proteome</keyword>
<dbReference type="Proteomes" id="UP000326939">
    <property type="component" value="Chromosome 6"/>
</dbReference>
<proteinExistence type="predicted"/>
<comment type="subcellular location">
    <subcellularLocation>
        <location evidence="1">Secreted</location>
        <location evidence="1">Cell wall</location>
    </subcellularLocation>
</comment>
<dbReference type="InterPro" id="IPR011050">
    <property type="entry name" value="Pectin_lyase_fold/virulence"/>
</dbReference>
<protein>
    <submittedName>
        <fullName evidence="3">Uncharacterized protein</fullName>
    </submittedName>
</protein>
<comment type="caution">
    <text evidence="3">The sequence shown here is derived from an EMBL/GenBank/DDBJ whole genome shotgun (WGS) entry which is preliminary data.</text>
</comment>
<dbReference type="EMBL" id="VDCV01000006">
    <property type="protein sequence ID" value="KAB5553018.1"/>
    <property type="molecule type" value="Genomic_DNA"/>
</dbReference>
<organism evidence="3 4">
    <name type="scientific">Salix brachista</name>
    <dbReference type="NCBI Taxonomy" id="2182728"/>
    <lineage>
        <taxon>Eukaryota</taxon>
        <taxon>Viridiplantae</taxon>
        <taxon>Streptophyta</taxon>
        <taxon>Embryophyta</taxon>
        <taxon>Tracheophyta</taxon>
        <taxon>Spermatophyta</taxon>
        <taxon>Magnoliopsida</taxon>
        <taxon>eudicotyledons</taxon>
        <taxon>Gunneridae</taxon>
        <taxon>Pentapetalae</taxon>
        <taxon>rosids</taxon>
        <taxon>fabids</taxon>
        <taxon>Malpighiales</taxon>
        <taxon>Salicaceae</taxon>
        <taxon>Saliceae</taxon>
        <taxon>Salix</taxon>
    </lineage>
</organism>
<dbReference type="SUPFAM" id="SSF51126">
    <property type="entry name" value="Pectin lyase-like"/>
    <property type="match status" value="1"/>
</dbReference>
<name>A0A5N5MD81_9ROSI</name>
<evidence type="ECO:0000313" key="3">
    <source>
        <dbReference type="EMBL" id="KAB5553018.1"/>
    </source>
</evidence>
<dbReference type="InterPro" id="IPR012334">
    <property type="entry name" value="Pectin_lyas_fold"/>
</dbReference>